<accession>A0ABU6XU78</accession>
<comment type="caution">
    <text evidence="1">The sequence shown here is derived from an EMBL/GenBank/DDBJ whole genome shotgun (WGS) entry which is preliminary data.</text>
</comment>
<protein>
    <submittedName>
        <fullName evidence="1">Uncharacterized protein</fullName>
    </submittedName>
</protein>
<dbReference type="EMBL" id="JASCZI010213844">
    <property type="protein sequence ID" value="MED6201685.1"/>
    <property type="molecule type" value="Genomic_DNA"/>
</dbReference>
<name>A0ABU6XU78_9FABA</name>
<reference evidence="1 2" key="1">
    <citation type="journal article" date="2023" name="Plants (Basel)">
        <title>Bridging the Gap: Combining Genomics and Transcriptomics Approaches to Understand Stylosanthes scabra, an Orphan Legume from the Brazilian Caatinga.</title>
        <authorList>
            <person name="Ferreira-Neto J.R.C."/>
            <person name="da Silva M.D."/>
            <person name="Binneck E."/>
            <person name="de Melo N.F."/>
            <person name="da Silva R.H."/>
            <person name="de Melo A.L.T.M."/>
            <person name="Pandolfi V."/>
            <person name="Bustamante F.O."/>
            <person name="Brasileiro-Vidal A.C."/>
            <person name="Benko-Iseppon A.M."/>
        </authorList>
    </citation>
    <scope>NUCLEOTIDE SEQUENCE [LARGE SCALE GENOMIC DNA]</scope>
    <source>
        <tissue evidence="1">Leaves</tissue>
    </source>
</reference>
<organism evidence="1 2">
    <name type="scientific">Stylosanthes scabra</name>
    <dbReference type="NCBI Taxonomy" id="79078"/>
    <lineage>
        <taxon>Eukaryota</taxon>
        <taxon>Viridiplantae</taxon>
        <taxon>Streptophyta</taxon>
        <taxon>Embryophyta</taxon>
        <taxon>Tracheophyta</taxon>
        <taxon>Spermatophyta</taxon>
        <taxon>Magnoliopsida</taxon>
        <taxon>eudicotyledons</taxon>
        <taxon>Gunneridae</taxon>
        <taxon>Pentapetalae</taxon>
        <taxon>rosids</taxon>
        <taxon>fabids</taxon>
        <taxon>Fabales</taxon>
        <taxon>Fabaceae</taxon>
        <taxon>Papilionoideae</taxon>
        <taxon>50 kb inversion clade</taxon>
        <taxon>dalbergioids sensu lato</taxon>
        <taxon>Dalbergieae</taxon>
        <taxon>Pterocarpus clade</taxon>
        <taxon>Stylosanthes</taxon>
    </lineage>
</organism>
<keyword evidence="2" id="KW-1185">Reference proteome</keyword>
<sequence>MLLVQHCKAAWAALASNNCCLPGASNFASNFFYLWPFFMNPLLPMPSLAFSMHLSIPKNLNYTSKHIKKLKGEEKEEVTKPNENNAIVIRGAAQPLQFRETPSNAERNRHQQWCRGRRHHVRDGGGCRSGLNKVDRLLNHSTDRYSANIDL</sequence>
<evidence type="ECO:0000313" key="2">
    <source>
        <dbReference type="Proteomes" id="UP001341840"/>
    </source>
</evidence>
<proteinExistence type="predicted"/>
<gene>
    <name evidence="1" type="ORF">PIB30_097427</name>
</gene>
<evidence type="ECO:0000313" key="1">
    <source>
        <dbReference type="EMBL" id="MED6201685.1"/>
    </source>
</evidence>
<dbReference type="Proteomes" id="UP001341840">
    <property type="component" value="Unassembled WGS sequence"/>
</dbReference>